<keyword evidence="13" id="KW-1185">Reference proteome</keyword>
<dbReference type="CDD" id="cd12914">
    <property type="entry name" value="PDC1_DGC_like"/>
    <property type="match status" value="1"/>
</dbReference>
<dbReference type="InterPro" id="IPR033479">
    <property type="entry name" value="dCache_1"/>
</dbReference>
<dbReference type="FunFam" id="3.20.20.450:FF:000001">
    <property type="entry name" value="Cyclic di-GMP phosphodiesterase yahA"/>
    <property type="match status" value="1"/>
</dbReference>
<evidence type="ECO:0000256" key="3">
    <source>
        <dbReference type="ARBA" id="ARBA00022475"/>
    </source>
</evidence>
<proteinExistence type="predicted"/>
<dbReference type="Proteomes" id="UP000294914">
    <property type="component" value="Unassembled WGS sequence"/>
</dbReference>
<dbReference type="RefSeq" id="WP_134084399.1">
    <property type="nucleotide sequence ID" value="NZ_SOQX01000006.1"/>
</dbReference>
<evidence type="ECO:0000259" key="11">
    <source>
        <dbReference type="PROSITE" id="PS50887"/>
    </source>
</evidence>
<dbReference type="Gene3D" id="3.30.450.20">
    <property type="entry name" value="PAS domain"/>
    <property type="match status" value="2"/>
</dbReference>
<evidence type="ECO:0000256" key="4">
    <source>
        <dbReference type="ARBA" id="ARBA00022636"/>
    </source>
</evidence>
<dbReference type="Pfam" id="PF00990">
    <property type="entry name" value="GGDEF"/>
    <property type="match status" value="1"/>
</dbReference>
<keyword evidence="5 8" id="KW-0812">Transmembrane</keyword>
<dbReference type="EC" id="3.1.4.52" evidence="2"/>
<evidence type="ECO:0000313" key="12">
    <source>
        <dbReference type="EMBL" id="TDY00010.1"/>
    </source>
</evidence>
<dbReference type="AlphaFoldDB" id="A0A4R8ILR8"/>
<evidence type="ECO:0000256" key="8">
    <source>
        <dbReference type="SAM" id="Phobius"/>
    </source>
</evidence>
<reference evidence="12 13" key="1">
    <citation type="submission" date="2019-03" db="EMBL/GenBank/DDBJ databases">
        <title>Genomic Encyclopedia of Type Strains, Phase IV (KMG-IV): sequencing the most valuable type-strain genomes for metagenomic binning, comparative biology and taxonomic classification.</title>
        <authorList>
            <person name="Goeker M."/>
        </authorList>
    </citation>
    <scope>NUCLEOTIDE SEQUENCE [LARGE SCALE GENOMIC DNA]</scope>
    <source>
        <strain evidence="12 13">DSM 16326</strain>
    </source>
</reference>
<accession>A0A4R8ILR8</accession>
<dbReference type="InterPro" id="IPR050706">
    <property type="entry name" value="Cyclic-di-GMP_PDE-like"/>
</dbReference>
<dbReference type="SUPFAM" id="SSF55073">
    <property type="entry name" value="Nucleotide cyclase"/>
    <property type="match status" value="1"/>
</dbReference>
<evidence type="ECO:0000256" key="2">
    <source>
        <dbReference type="ARBA" id="ARBA00012282"/>
    </source>
</evidence>
<dbReference type="Gene3D" id="3.20.20.450">
    <property type="entry name" value="EAL domain"/>
    <property type="match status" value="1"/>
</dbReference>
<dbReference type="SMART" id="SM00052">
    <property type="entry name" value="EAL"/>
    <property type="match status" value="1"/>
</dbReference>
<dbReference type="PANTHER" id="PTHR33121:SF71">
    <property type="entry name" value="OXYGEN SENSOR PROTEIN DOSP"/>
    <property type="match status" value="1"/>
</dbReference>
<dbReference type="OrthoDB" id="7053140at2"/>
<dbReference type="InterPro" id="IPR043128">
    <property type="entry name" value="Rev_trsase/Diguanyl_cyclase"/>
</dbReference>
<organism evidence="12 13">
    <name type="scientific">Thiohalophilus thiocyanatoxydans</name>
    <dbReference type="NCBI Taxonomy" id="381308"/>
    <lineage>
        <taxon>Bacteria</taxon>
        <taxon>Pseudomonadati</taxon>
        <taxon>Pseudomonadota</taxon>
        <taxon>Gammaproteobacteria</taxon>
        <taxon>Thiohalomonadales</taxon>
        <taxon>Thiohalophilaceae</taxon>
        <taxon>Thiohalophilus</taxon>
    </lineage>
</organism>
<evidence type="ECO:0000259" key="10">
    <source>
        <dbReference type="PROSITE" id="PS50885"/>
    </source>
</evidence>
<dbReference type="PROSITE" id="PS50883">
    <property type="entry name" value="EAL"/>
    <property type="match status" value="1"/>
</dbReference>
<comment type="subcellular location">
    <subcellularLocation>
        <location evidence="1">Cell membrane</location>
        <topology evidence="1">Multi-pass membrane protein</topology>
    </subcellularLocation>
</comment>
<feature type="domain" description="HAMP" evidence="10">
    <location>
        <begin position="307"/>
        <end position="360"/>
    </location>
</feature>
<dbReference type="NCBIfam" id="TIGR00254">
    <property type="entry name" value="GGDEF"/>
    <property type="match status" value="1"/>
</dbReference>
<gene>
    <name evidence="12" type="ORF">EDC23_2171</name>
</gene>
<dbReference type="SMART" id="SM00267">
    <property type="entry name" value="GGDEF"/>
    <property type="match status" value="1"/>
</dbReference>
<evidence type="ECO:0000313" key="13">
    <source>
        <dbReference type="Proteomes" id="UP000294914"/>
    </source>
</evidence>
<evidence type="ECO:0000259" key="9">
    <source>
        <dbReference type="PROSITE" id="PS50883"/>
    </source>
</evidence>
<dbReference type="CDD" id="cd01949">
    <property type="entry name" value="GGDEF"/>
    <property type="match status" value="1"/>
</dbReference>
<dbReference type="InterPro" id="IPR000160">
    <property type="entry name" value="GGDEF_dom"/>
</dbReference>
<dbReference type="InterPro" id="IPR035919">
    <property type="entry name" value="EAL_sf"/>
</dbReference>
<dbReference type="PROSITE" id="PS50885">
    <property type="entry name" value="HAMP"/>
    <property type="match status" value="1"/>
</dbReference>
<dbReference type="PANTHER" id="PTHR33121">
    <property type="entry name" value="CYCLIC DI-GMP PHOSPHODIESTERASE PDEF"/>
    <property type="match status" value="1"/>
</dbReference>
<keyword evidence="6 8" id="KW-1133">Transmembrane helix</keyword>
<dbReference type="SMART" id="SM00065">
    <property type="entry name" value="GAF"/>
    <property type="match status" value="1"/>
</dbReference>
<feature type="transmembrane region" description="Helical" evidence="8">
    <location>
        <begin position="289"/>
        <end position="310"/>
    </location>
</feature>
<name>A0A4R8ILR8_9GAMM</name>
<dbReference type="InterPro" id="IPR001633">
    <property type="entry name" value="EAL_dom"/>
</dbReference>
<dbReference type="Pfam" id="PF00672">
    <property type="entry name" value="HAMP"/>
    <property type="match status" value="1"/>
</dbReference>
<protein>
    <recommendedName>
        <fullName evidence="2">cyclic-guanylate-specific phosphodiesterase</fullName>
        <ecNumber evidence="2">3.1.4.52</ecNumber>
    </recommendedName>
</protein>
<dbReference type="Gene3D" id="1.10.8.500">
    <property type="entry name" value="HAMP domain in histidine kinase"/>
    <property type="match status" value="1"/>
</dbReference>
<dbReference type="InterPro" id="IPR003018">
    <property type="entry name" value="GAF"/>
</dbReference>
<dbReference type="SUPFAM" id="SSF158472">
    <property type="entry name" value="HAMP domain-like"/>
    <property type="match status" value="1"/>
</dbReference>
<evidence type="ECO:0000256" key="5">
    <source>
        <dbReference type="ARBA" id="ARBA00022692"/>
    </source>
</evidence>
<dbReference type="Pfam" id="PF00563">
    <property type="entry name" value="EAL"/>
    <property type="match status" value="1"/>
</dbReference>
<dbReference type="CDD" id="cd12915">
    <property type="entry name" value="PDC2_DGC_like"/>
    <property type="match status" value="1"/>
</dbReference>
<keyword evidence="7 8" id="KW-0472">Membrane</keyword>
<evidence type="ECO:0000256" key="1">
    <source>
        <dbReference type="ARBA" id="ARBA00004651"/>
    </source>
</evidence>
<dbReference type="PROSITE" id="PS50887">
    <property type="entry name" value="GGDEF"/>
    <property type="match status" value="1"/>
</dbReference>
<dbReference type="InterPro" id="IPR003660">
    <property type="entry name" value="HAMP_dom"/>
</dbReference>
<feature type="domain" description="EAL" evidence="9">
    <location>
        <begin position="710"/>
        <end position="963"/>
    </location>
</feature>
<dbReference type="Pfam" id="PF13185">
    <property type="entry name" value="GAF_2"/>
    <property type="match status" value="1"/>
</dbReference>
<dbReference type="Gene3D" id="3.30.450.40">
    <property type="match status" value="1"/>
</dbReference>
<dbReference type="CDD" id="cd01948">
    <property type="entry name" value="EAL"/>
    <property type="match status" value="1"/>
</dbReference>
<feature type="transmembrane region" description="Helical" evidence="8">
    <location>
        <begin position="12"/>
        <end position="32"/>
    </location>
</feature>
<dbReference type="Pfam" id="PF02743">
    <property type="entry name" value="dCache_1"/>
    <property type="match status" value="1"/>
</dbReference>
<evidence type="ECO:0000256" key="6">
    <source>
        <dbReference type="ARBA" id="ARBA00022989"/>
    </source>
</evidence>
<dbReference type="SMART" id="SM00304">
    <property type="entry name" value="HAMP"/>
    <property type="match status" value="1"/>
</dbReference>
<dbReference type="CDD" id="cd06225">
    <property type="entry name" value="HAMP"/>
    <property type="match status" value="1"/>
</dbReference>
<feature type="domain" description="GGDEF" evidence="11">
    <location>
        <begin position="570"/>
        <end position="701"/>
    </location>
</feature>
<keyword evidence="3" id="KW-1003">Cell membrane</keyword>
<keyword evidence="4" id="KW-0973">c-di-GMP</keyword>
<dbReference type="SUPFAM" id="SSF55781">
    <property type="entry name" value="GAF domain-like"/>
    <property type="match status" value="1"/>
</dbReference>
<sequence length="971" mass="107933">MKPAILGLRGRLLLLVLLAVIPAFVLIGYTAYQQRQQVAAEVDEQVLSIVRSAAREQRQLISTTRQLLMSMAQLPAVVPNSSRVHVCSDILSMLRKPNPYYTNFGVARPDGELFCSALPMHKAVNITDRSYFQRALESRDLGIGEYQIGRLTEEPAINFGYPVTNVDGEIVSVVFAALNLSWLEEMISNVELPDGASLMVIDNLGTLLARYPETGRAGESVRGEAVFQAVKRRDSETALTLQNKAGESVLYAVSPLHYSTSGRIYISIGIPAEMAFAGVNQYLYNSARLLLLVVLLVFAAAWFGGDILVLRRIRALKSAAEKLAAGDMSARSGLPRGSEELGQLAATFDDMAGTLQRTDRALRTLSAGNHAVVRATDEAGLLRALCDNIVTSGGYQSAWVGYRDEQNPRQVQLRVLAPQEDGVPADEQDPLDLLGSIEQDDNPVRSVIEQGEPFVCRELGHDPRMTPWRVMAEDLRINALVLFPLQVNHRIIGILGISSSDPDAFDTNEISLLEEAAEDLAYGIRTLRMSVAHEQAHATISHMAYYDSLTDLPNHSLFDEHLQTRIDKAQPTILLFIDLDRFREVNEAIGFHRGDSLLRDVGERINYFLPAEMLLARMRGNEFAVLVPGEKAGVVEKTIRDILAALDKPFNVNDLTLDVSVTIGVVRYPEHGSEVPVLIRRAETAVRQARNASESVAEYKPEDEELGQRRLSLATQLRYAIEQNELVLHYHPKIDLPTEKLCGVEALVRWDHPREGMIPPNQFIPLAEETGLIKPLTDWVLKAAMCQSTTWRWNNLRLPISVNLSARNLYDRHLVEKIEHMLSVCDTDVSLINLELTESALMINPDKSIETLHKLHERGFSLFIDDFGTGYSSLSYLQKMAVSVLKIDKSFVQAMLSGPDSLTIVSSTIAMAHDLGLKVVAEGVENEATWNRLKTLDCDVAQGYYITRPLPLAEFEAWLDESAYSTGFRRS</sequence>
<dbReference type="SUPFAM" id="SSF141868">
    <property type="entry name" value="EAL domain-like"/>
    <property type="match status" value="1"/>
</dbReference>
<dbReference type="GO" id="GO:0007165">
    <property type="term" value="P:signal transduction"/>
    <property type="evidence" value="ECO:0007669"/>
    <property type="project" value="InterPro"/>
</dbReference>
<dbReference type="Gene3D" id="3.30.70.270">
    <property type="match status" value="1"/>
</dbReference>
<dbReference type="GO" id="GO:0071111">
    <property type="term" value="F:cyclic-guanylate-specific phosphodiesterase activity"/>
    <property type="evidence" value="ECO:0007669"/>
    <property type="project" value="UniProtKB-EC"/>
</dbReference>
<dbReference type="EMBL" id="SOQX01000006">
    <property type="protein sequence ID" value="TDY00010.1"/>
    <property type="molecule type" value="Genomic_DNA"/>
</dbReference>
<comment type="caution">
    <text evidence="12">The sequence shown here is derived from an EMBL/GenBank/DDBJ whole genome shotgun (WGS) entry which is preliminary data.</text>
</comment>
<dbReference type="GO" id="GO:0005886">
    <property type="term" value="C:plasma membrane"/>
    <property type="evidence" value="ECO:0007669"/>
    <property type="project" value="UniProtKB-SubCell"/>
</dbReference>
<evidence type="ECO:0000256" key="7">
    <source>
        <dbReference type="ARBA" id="ARBA00023136"/>
    </source>
</evidence>
<dbReference type="InterPro" id="IPR029787">
    <property type="entry name" value="Nucleotide_cyclase"/>
</dbReference>
<dbReference type="InterPro" id="IPR029016">
    <property type="entry name" value="GAF-like_dom_sf"/>
</dbReference>